<keyword evidence="2" id="KW-1185">Reference proteome</keyword>
<name>A0ABU1DCT0_9HYPH</name>
<protein>
    <recommendedName>
        <fullName evidence="3">CopG family transcriptional regulator</fullName>
    </recommendedName>
</protein>
<reference evidence="1" key="1">
    <citation type="submission" date="2020-10" db="EMBL/GenBank/DDBJ databases">
        <authorList>
            <person name="Abbas A."/>
            <person name="Razzaq R."/>
            <person name="Waqas M."/>
            <person name="Abbas N."/>
            <person name="Nielsen T.K."/>
            <person name="Hansen L.H."/>
            <person name="Hussain S."/>
            <person name="Shahid M."/>
        </authorList>
    </citation>
    <scope>NUCLEOTIDE SEQUENCE</scope>
    <source>
        <strain evidence="1">S14</strain>
    </source>
</reference>
<accession>A0ABU1DCT0</accession>
<organism evidence="1 2">
    <name type="scientific">Chelatococcus sambhunathii</name>
    <dbReference type="NCBI Taxonomy" id="363953"/>
    <lineage>
        <taxon>Bacteria</taxon>
        <taxon>Pseudomonadati</taxon>
        <taxon>Pseudomonadota</taxon>
        <taxon>Alphaproteobacteria</taxon>
        <taxon>Hyphomicrobiales</taxon>
        <taxon>Chelatococcaceae</taxon>
        <taxon>Chelatococcus</taxon>
    </lineage>
</organism>
<dbReference type="EMBL" id="JADBEO010000007">
    <property type="protein sequence ID" value="MDR4305871.1"/>
    <property type="molecule type" value="Genomic_DNA"/>
</dbReference>
<proteinExistence type="predicted"/>
<gene>
    <name evidence="1" type="ORF">IHQ68_04425</name>
</gene>
<dbReference type="Proteomes" id="UP001181622">
    <property type="component" value="Unassembled WGS sequence"/>
</dbReference>
<evidence type="ECO:0000313" key="2">
    <source>
        <dbReference type="Proteomes" id="UP001181622"/>
    </source>
</evidence>
<sequence>MIDRPTRRQLTRVEIASQVVANARLAGQAASDQTRTELEAWIRDGGEEPEGETTEPGYDAAAIEVLRGMPEGRRRPR</sequence>
<comment type="caution">
    <text evidence="1">The sequence shown here is derived from an EMBL/GenBank/DDBJ whole genome shotgun (WGS) entry which is preliminary data.</text>
</comment>
<dbReference type="RefSeq" id="WP_309389236.1">
    <property type="nucleotide sequence ID" value="NZ_JADBEO010000007.1"/>
</dbReference>
<evidence type="ECO:0000313" key="1">
    <source>
        <dbReference type="EMBL" id="MDR4305871.1"/>
    </source>
</evidence>
<evidence type="ECO:0008006" key="3">
    <source>
        <dbReference type="Google" id="ProtNLM"/>
    </source>
</evidence>